<comment type="catalytic activity">
    <reaction evidence="1">
        <text>a 4-O-methyl-thymidine in DNA + L-cysteinyl-[protein] = a thymidine in DNA + S-methyl-L-cysteinyl-[protein]</text>
        <dbReference type="Rhea" id="RHEA:53428"/>
        <dbReference type="Rhea" id="RHEA-COMP:10131"/>
        <dbReference type="Rhea" id="RHEA-COMP:10132"/>
        <dbReference type="Rhea" id="RHEA-COMP:13555"/>
        <dbReference type="Rhea" id="RHEA-COMP:13556"/>
        <dbReference type="ChEBI" id="CHEBI:29950"/>
        <dbReference type="ChEBI" id="CHEBI:82612"/>
        <dbReference type="ChEBI" id="CHEBI:137386"/>
        <dbReference type="ChEBI" id="CHEBI:137387"/>
        <dbReference type="EC" id="2.1.1.63"/>
    </reaction>
</comment>
<comment type="caution">
    <text evidence="9">The sequence shown here is derived from an EMBL/GenBank/DDBJ whole genome shotgun (WGS) entry which is preliminary data.</text>
</comment>
<evidence type="ECO:0000256" key="2">
    <source>
        <dbReference type="ARBA" id="ARBA00022603"/>
    </source>
</evidence>
<evidence type="ECO:0000313" key="10">
    <source>
        <dbReference type="Proteomes" id="UP000240653"/>
    </source>
</evidence>
<dbReference type="InterPro" id="IPR036388">
    <property type="entry name" value="WH-like_DNA-bd_sf"/>
</dbReference>
<evidence type="ECO:0000256" key="4">
    <source>
        <dbReference type="ARBA" id="ARBA00022763"/>
    </source>
</evidence>
<dbReference type="GO" id="GO:0003908">
    <property type="term" value="F:methylated-DNA-[protein]-cysteine S-methyltransferase activity"/>
    <property type="evidence" value="ECO:0007669"/>
    <property type="project" value="UniProtKB-EC"/>
</dbReference>
<evidence type="ECO:0000256" key="3">
    <source>
        <dbReference type="ARBA" id="ARBA00022679"/>
    </source>
</evidence>
<keyword evidence="10" id="KW-1185">Reference proteome</keyword>
<feature type="domain" description="Methylated-DNA-[protein]-cysteine S-methyltransferase DNA binding" evidence="7">
    <location>
        <begin position="97"/>
        <end position="179"/>
    </location>
</feature>
<reference evidence="9 10" key="1">
    <citation type="submission" date="2018-03" db="EMBL/GenBank/DDBJ databases">
        <title>The draft genome of Mesorhizobium soli JCM 19897.</title>
        <authorList>
            <person name="Li L."/>
            <person name="Liu L."/>
            <person name="Liang L."/>
            <person name="Wang T."/>
            <person name="Zhang X."/>
        </authorList>
    </citation>
    <scope>NUCLEOTIDE SEQUENCE [LARGE SCALE GENOMIC DNA]</scope>
    <source>
        <strain evidence="9 10">JCM 19897</strain>
    </source>
</reference>
<comment type="catalytic activity">
    <reaction evidence="6">
        <text>a 6-O-methyl-2'-deoxyguanosine in DNA + L-cysteinyl-[protein] = S-methyl-L-cysteinyl-[protein] + a 2'-deoxyguanosine in DNA</text>
        <dbReference type="Rhea" id="RHEA:24000"/>
        <dbReference type="Rhea" id="RHEA-COMP:10131"/>
        <dbReference type="Rhea" id="RHEA-COMP:10132"/>
        <dbReference type="Rhea" id="RHEA-COMP:11367"/>
        <dbReference type="Rhea" id="RHEA-COMP:11368"/>
        <dbReference type="ChEBI" id="CHEBI:29950"/>
        <dbReference type="ChEBI" id="CHEBI:82612"/>
        <dbReference type="ChEBI" id="CHEBI:85445"/>
        <dbReference type="ChEBI" id="CHEBI:85448"/>
        <dbReference type="EC" id="2.1.1.63"/>
    </reaction>
</comment>
<dbReference type="AlphaFoldDB" id="A0A2P7S707"/>
<dbReference type="RefSeq" id="WP_106725893.1">
    <property type="nucleotide sequence ID" value="NZ_PXYL01000011.1"/>
</dbReference>
<gene>
    <name evidence="9" type="ORF">C7I85_20615</name>
</gene>
<dbReference type="InterPro" id="IPR036217">
    <property type="entry name" value="MethylDNA_cys_MeTrfase_DNAb"/>
</dbReference>
<keyword evidence="3 9" id="KW-0808">Transferase</keyword>
<evidence type="ECO:0000259" key="8">
    <source>
        <dbReference type="Pfam" id="PF02870"/>
    </source>
</evidence>
<dbReference type="InterPro" id="IPR008332">
    <property type="entry name" value="MethylG_MeTrfase_N"/>
</dbReference>
<dbReference type="EMBL" id="PXYL01000011">
    <property type="protein sequence ID" value="PSJ58258.1"/>
    <property type="molecule type" value="Genomic_DNA"/>
</dbReference>
<evidence type="ECO:0000313" key="9">
    <source>
        <dbReference type="EMBL" id="PSJ58258.1"/>
    </source>
</evidence>
<evidence type="ECO:0000256" key="1">
    <source>
        <dbReference type="ARBA" id="ARBA00001286"/>
    </source>
</evidence>
<evidence type="ECO:0000256" key="6">
    <source>
        <dbReference type="ARBA" id="ARBA00049348"/>
    </source>
</evidence>
<keyword evidence="2 9" id="KW-0489">Methyltransferase</keyword>
<dbReference type="SUPFAM" id="SSF53155">
    <property type="entry name" value="Methylated DNA-protein cysteine methyltransferase domain"/>
    <property type="match status" value="1"/>
</dbReference>
<dbReference type="PANTHER" id="PTHR10815:SF5">
    <property type="entry name" value="METHYLATED-DNA--PROTEIN-CYSTEINE METHYLTRANSFERASE"/>
    <property type="match status" value="1"/>
</dbReference>
<name>A0A2P7S707_9HYPH</name>
<dbReference type="InterPro" id="IPR001497">
    <property type="entry name" value="MethylDNA_cys_MeTrfase_AS"/>
</dbReference>
<dbReference type="PANTHER" id="PTHR10815">
    <property type="entry name" value="METHYLATED-DNA--PROTEIN-CYSTEINE METHYLTRANSFERASE"/>
    <property type="match status" value="1"/>
</dbReference>
<feature type="domain" description="Methylguanine DNA methyltransferase ribonuclease-like" evidence="8">
    <location>
        <begin position="7"/>
        <end position="92"/>
    </location>
</feature>
<sequence>MSSPLPYHLFETPLGWIGIAWSERGLTRLQLPERDRAATERRLLATLPGSERGEPVERRDEELPAKIAETVALLRRYAAGETIDFSSVAVDLGNADDFRLAIYDAARHLGFGETTTYGELANRAGHAGLARETGQALGRNPVPIVVPCHRIVAAGGKIGGFSAPGGSLTKEKLLELEGVRVGPPPPAQGSFGF</sequence>
<dbReference type="CDD" id="cd06445">
    <property type="entry name" value="ATase"/>
    <property type="match status" value="1"/>
</dbReference>
<dbReference type="InterPro" id="IPR014048">
    <property type="entry name" value="MethylDNA_cys_MeTrfase_DNA-bd"/>
</dbReference>
<dbReference type="NCBIfam" id="TIGR00589">
    <property type="entry name" value="ogt"/>
    <property type="match status" value="1"/>
</dbReference>
<accession>A0A2P7S707</accession>
<organism evidence="9 10">
    <name type="scientific">Pseudaminobacter soli</name>
    <name type="common">ex Li et al. 2025</name>
    <dbReference type="NCBI Taxonomy" id="1295366"/>
    <lineage>
        <taxon>Bacteria</taxon>
        <taxon>Pseudomonadati</taxon>
        <taxon>Pseudomonadota</taxon>
        <taxon>Alphaproteobacteria</taxon>
        <taxon>Hyphomicrobiales</taxon>
        <taxon>Phyllobacteriaceae</taxon>
        <taxon>Pseudaminobacter</taxon>
    </lineage>
</organism>
<protein>
    <submittedName>
        <fullName evidence="9">Cysteine methyltransferase</fullName>
    </submittedName>
</protein>
<dbReference type="Proteomes" id="UP000240653">
    <property type="component" value="Unassembled WGS sequence"/>
</dbReference>
<dbReference type="GO" id="GO:0032259">
    <property type="term" value="P:methylation"/>
    <property type="evidence" value="ECO:0007669"/>
    <property type="project" value="UniProtKB-KW"/>
</dbReference>
<dbReference type="Pfam" id="PF02870">
    <property type="entry name" value="Methyltransf_1N"/>
    <property type="match status" value="1"/>
</dbReference>
<dbReference type="OrthoDB" id="9802228at2"/>
<dbReference type="Pfam" id="PF01035">
    <property type="entry name" value="DNA_binding_1"/>
    <property type="match status" value="1"/>
</dbReference>
<keyword evidence="4" id="KW-0227">DNA damage</keyword>
<evidence type="ECO:0000256" key="5">
    <source>
        <dbReference type="ARBA" id="ARBA00023204"/>
    </source>
</evidence>
<dbReference type="Gene3D" id="1.10.10.10">
    <property type="entry name" value="Winged helix-like DNA-binding domain superfamily/Winged helix DNA-binding domain"/>
    <property type="match status" value="1"/>
</dbReference>
<keyword evidence="5" id="KW-0234">DNA repair</keyword>
<evidence type="ECO:0000259" key="7">
    <source>
        <dbReference type="Pfam" id="PF01035"/>
    </source>
</evidence>
<dbReference type="Gene3D" id="3.30.160.70">
    <property type="entry name" value="Methylated DNA-protein cysteine methyltransferase domain"/>
    <property type="match status" value="1"/>
</dbReference>
<proteinExistence type="predicted"/>
<dbReference type="InterPro" id="IPR036631">
    <property type="entry name" value="MGMT_N_sf"/>
</dbReference>
<dbReference type="GO" id="GO:0006281">
    <property type="term" value="P:DNA repair"/>
    <property type="evidence" value="ECO:0007669"/>
    <property type="project" value="UniProtKB-KW"/>
</dbReference>
<dbReference type="PROSITE" id="PS00374">
    <property type="entry name" value="MGMT"/>
    <property type="match status" value="1"/>
</dbReference>
<dbReference type="SUPFAM" id="SSF46767">
    <property type="entry name" value="Methylated DNA-protein cysteine methyltransferase, C-terminal domain"/>
    <property type="match status" value="1"/>
</dbReference>